<name>A0A9W9Q980_PENBR</name>
<keyword evidence="1" id="KW-0812">Transmembrane</keyword>
<reference evidence="2" key="2">
    <citation type="journal article" date="2023" name="IMA Fungus">
        <title>Comparative genomic study of the Penicillium genus elucidates a diverse pangenome and 15 lateral gene transfer events.</title>
        <authorList>
            <person name="Petersen C."/>
            <person name="Sorensen T."/>
            <person name="Nielsen M.R."/>
            <person name="Sondergaard T.E."/>
            <person name="Sorensen J.L."/>
            <person name="Fitzpatrick D.A."/>
            <person name="Frisvad J.C."/>
            <person name="Nielsen K.L."/>
        </authorList>
    </citation>
    <scope>NUCLEOTIDE SEQUENCE</scope>
    <source>
        <strain evidence="2">IBT 35673</strain>
    </source>
</reference>
<evidence type="ECO:0008006" key="4">
    <source>
        <dbReference type="Google" id="ProtNLM"/>
    </source>
</evidence>
<evidence type="ECO:0000256" key="1">
    <source>
        <dbReference type="SAM" id="Phobius"/>
    </source>
</evidence>
<dbReference type="Gene3D" id="2.40.50.140">
    <property type="entry name" value="Nucleic acid-binding proteins"/>
    <property type="match status" value="1"/>
</dbReference>
<accession>A0A9W9Q980</accession>
<organism evidence="2 3">
    <name type="scientific">Penicillium brevicompactum</name>
    <dbReference type="NCBI Taxonomy" id="5074"/>
    <lineage>
        <taxon>Eukaryota</taxon>
        <taxon>Fungi</taxon>
        <taxon>Dikarya</taxon>
        <taxon>Ascomycota</taxon>
        <taxon>Pezizomycotina</taxon>
        <taxon>Eurotiomycetes</taxon>
        <taxon>Eurotiomycetidae</taxon>
        <taxon>Eurotiales</taxon>
        <taxon>Aspergillaceae</taxon>
        <taxon>Penicillium</taxon>
    </lineage>
</organism>
<dbReference type="OrthoDB" id="5275361at2759"/>
<protein>
    <recommendedName>
        <fullName evidence="4">CST complex subunit Ten1</fullName>
    </recommendedName>
</protein>
<dbReference type="EMBL" id="JAPZBQ010000005">
    <property type="protein sequence ID" value="KAJ5328614.1"/>
    <property type="molecule type" value="Genomic_DNA"/>
</dbReference>
<dbReference type="GO" id="GO:0016233">
    <property type="term" value="P:telomere capping"/>
    <property type="evidence" value="ECO:0007669"/>
    <property type="project" value="InterPro"/>
</dbReference>
<comment type="caution">
    <text evidence="2">The sequence shown here is derived from an EMBL/GenBank/DDBJ whole genome shotgun (WGS) entry which is preliminary data.</text>
</comment>
<dbReference type="InterPro" id="IPR012340">
    <property type="entry name" value="NA-bd_OB-fold"/>
</dbReference>
<proteinExistence type="predicted"/>
<keyword evidence="1" id="KW-1133">Transmembrane helix</keyword>
<evidence type="ECO:0000313" key="3">
    <source>
        <dbReference type="Proteomes" id="UP001147695"/>
    </source>
</evidence>
<gene>
    <name evidence="2" type="ORF">N7452_009004</name>
</gene>
<reference evidence="2" key="1">
    <citation type="submission" date="2022-12" db="EMBL/GenBank/DDBJ databases">
        <authorList>
            <person name="Petersen C."/>
        </authorList>
    </citation>
    <scope>NUCLEOTIDE SEQUENCE</scope>
    <source>
        <strain evidence="2">IBT 35673</strain>
    </source>
</reference>
<sequence>MNGPRPSTRVFLSDLSSLQTDTKIRFLGCVTKYTVATGRLILEHNYPRSKTTPSSVSVDITGILEDVTAEALRIGTWLNVLGYIREIEPIQPTSSFSSNSGDANQTSTVPPRPVYVEAIMVFAAGAIAIGDYELILRNSQDVERMMNFKD</sequence>
<evidence type="ECO:0000313" key="2">
    <source>
        <dbReference type="EMBL" id="KAJ5328614.1"/>
    </source>
</evidence>
<keyword evidence="1" id="KW-0472">Membrane</keyword>
<dbReference type="InterPro" id="IPR024222">
    <property type="entry name" value="Ten1_fungal"/>
</dbReference>
<feature type="transmembrane region" description="Helical" evidence="1">
    <location>
        <begin position="114"/>
        <end position="136"/>
    </location>
</feature>
<dbReference type="GO" id="GO:1990879">
    <property type="term" value="C:CST complex"/>
    <property type="evidence" value="ECO:0007669"/>
    <property type="project" value="InterPro"/>
</dbReference>
<dbReference type="Proteomes" id="UP001147695">
    <property type="component" value="Unassembled WGS sequence"/>
</dbReference>
<dbReference type="Pfam" id="PF12658">
    <property type="entry name" value="Ten1"/>
    <property type="match status" value="1"/>
</dbReference>
<dbReference type="AlphaFoldDB" id="A0A9W9Q980"/>
<dbReference type="GO" id="GO:0043047">
    <property type="term" value="F:single-stranded telomeric DNA binding"/>
    <property type="evidence" value="ECO:0007669"/>
    <property type="project" value="InterPro"/>
</dbReference>